<dbReference type="STRING" id="45286.A0A109UWV4"/>
<evidence type="ECO:0000259" key="8">
    <source>
        <dbReference type="Pfam" id="PF24597"/>
    </source>
</evidence>
<name>A0A109UWV4_9SACH</name>
<dbReference type="Pfam" id="PF24597">
    <property type="entry name" value="TPR_DOP1_M"/>
    <property type="match status" value="1"/>
</dbReference>
<keyword evidence="5" id="KW-0472">Membrane</keyword>
<dbReference type="PANTHER" id="PTHR14042">
    <property type="entry name" value="DOPEY-RELATED"/>
    <property type="match status" value="1"/>
</dbReference>
<keyword evidence="3" id="KW-0653">Protein transport</keyword>
<evidence type="ECO:0000256" key="5">
    <source>
        <dbReference type="ARBA" id="ARBA00023136"/>
    </source>
</evidence>
<evidence type="ECO:0000256" key="6">
    <source>
        <dbReference type="ARBA" id="ARBA00046326"/>
    </source>
</evidence>
<evidence type="ECO:0000259" key="7">
    <source>
        <dbReference type="Pfam" id="PF04118"/>
    </source>
</evidence>
<accession>A0A109UWV4</accession>
<evidence type="ECO:0000313" key="10">
    <source>
        <dbReference type="EMBL" id="AMD18980.1"/>
    </source>
</evidence>
<dbReference type="InterPro" id="IPR056458">
    <property type="entry name" value="TPR_DOP1_M"/>
</dbReference>
<dbReference type="GO" id="GO:0000139">
    <property type="term" value="C:Golgi membrane"/>
    <property type="evidence" value="ECO:0007669"/>
    <property type="project" value="UniProtKB-SubCell"/>
</dbReference>
<evidence type="ECO:0000256" key="4">
    <source>
        <dbReference type="ARBA" id="ARBA00023034"/>
    </source>
</evidence>
<feature type="domain" description="DOP1-like C-terminal" evidence="9">
    <location>
        <begin position="1223"/>
        <end position="1657"/>
    </location>
</feature>
<dbReference type="Proteomes" id="UP000243052">
    <property type="component" value="Chromosome ii"/>
</dbReference>
<proteinExistence type="inferred from homology"/>
<feature type="domain" description="DOP1 N-terminal" evidence="7">
    <location>
        <begin position="18"/>
        <end position="350"/>
    </location>
</feature>
<dbReference type="PANTHER" id="PTHR14042:SF24">
    <property type="entry name" value="PROTEIN DOPEY-1 HOMOLOG"/>
    <property type="match status" value="1"/>
</dbReference>
<keyword evidence="11" id="KW-1185">Reference proteome</keyword>
<gene>
    <name evidence="10" type="ORF">AW171_hschr2511</name>
</gene>
<evidence type="ECO:0000259" key="9">
    <source>
        <dbReference type="Pfam" id="PF24598"/>
    </source>
</evidence>
<reference evidence="10 11" key="1">
    <citation type="submission" date="2016-01" db="EMBL/GenBank/DDBJ databases">
        <title>Genome sequence of the yeast Holleya sinecauda.</title>
        <authorList>
            <person name="Dietrich F.S."/>
        </authorList>
    </citation>
    <scope>NUCLEOTIDE SEQUENCE [LARGE SCALE GENOMIC DNA]</scope>
    <source>
        <strain evidence="10 11">ATCC 58844</strain>
    </source>
</reference>
<evidence type="ECO:0000256" key="3">
    <source>
        <dbReference type="ARBA" id="ARBA00022927"/>
    </source>
</evidence>
<dbReference type="GO" id="GO:0005829">
    <property type="term" value="C:cytosol"/>
    <property type="evidence" value="ECO:0007669"/>
    <property type="project" value="GOC"/>
</dbReference>
<protein>
    <submittedName>
        <fullName evidence="10">HBR079Cp</fullName>
    </submittedName>
</protein>
<organism evidence="10 11">
    <name type="scientific">Eremothecium sinecaudum</name>
    <dbReference type="NCBI Taxonomy" id="45286"/>
    <lineage>
        <taxon>Eukaryota</taxon>
        <taxon>Fungi</taxon>
        <taxon>Dikarya</taxon>
        <taxon>Ascomycota</taxon>
        <taxon>Saccharomycotina</taxon>
        <taxon>Saccharomycetes</taxon>
        <taxon>Saccharomycetales</taxon>
        <taxon>Saccharomycetaceae</taxon>
        <taxon>Eremothecium</taxon>
    </lineage>
</organism>
<dbReference type="OrthoDB" id="297643at2759"/>
<dbReference type="GO" id="GO:0015031">
    <property type="term" value="P:protein transport"/>
    <property type="evidence" value="ECO:0007669"/>
    <property type="project" value="UniProtKB-KW"/>
</dbReference>
<keyword evidence="4" id="KW-0333">Golgi apparatus</keyword>
<sequence length="1681" mass="191757">MSLPLKPLSIDSNFKKFDSKQTKFHQSVQKALQHFEAVTEWADYIASLGKLLKALQSWSPQFSNVKYSVPFPYQVSRRLASSLSPNLPSGVHLKTLDVYTFIFEKIEMETLSKECNIWVSGILPLMSYASISVKAPLVELYDRYLIQLPPSVLKLLVKPLIGSLFPGIEDESSEFQTMTIGLLDTLRSNLGDESLFWQSCFMVMISHKNRRLGGLVFLTKKLPSLNAVPHLAVKSKSIANSEDEQSLLDKKQAREAALSLLLPESTSIVSPEAGLLLRCLVNCMNEDNEILIQRGILDLLLQRIHLHSPVLQTIVSEPDLQLLVMSCCKTMLKKDMSLNRRIWNWLLGPTSKTQQPDNATVNDYFPKYGLRSLRSGLLNMIKIESEVPNAFRICLALMDRWEIGSRIVPDLFTKLMKAAAKYKTNQQIIRGASLFFDSIETNVIWRNCFQALVNDKDYDLLTFVFSTFNISNEEEIIVRHCPLIFLALLIMYTEENSKDFGKIHHLCSILVDIIPDRAYLPITQSELNDGLKFDKLQLLKQISDFYNKDPSPQTPAQQEANYPFSGAELAFFTTEEVSTLLMKSVNSSEMINDVSRLFVSVIDKIPGQINTTDSHCTNFKAYWFDDALVKAIFDLNEKSTPKGFNKCVFGIVEVYANYLSNRLDLITSIKLLKIIITSLWPYLLDPNKQMEAIRCLDTLNRSIPTKYIEGALTSAFIHEPKISLRLVVLEALWNYLENDIEMIRQPLQLIFDELSDEHMLSYITASSWVVAIVKANAANRLFRVLTDNLLLFEFFMGEKVTELDDLDLFTYHIQTITNVLRTDEAVVIKAFSTEFTLMQSLDNDNEDVSTYKSLVVAILLKFLNLENNLHGKSIRSALILLDTLIDGTENNFKEIVTRLLKLSSKYIKVEGPESVLIIVSLLNIISKVLSLSHLNGIKLDIFDDNNAHINYIDFLVSSVKHLESPLVISSYVKLLSESIVYFQNSTFNIILPLSTSITECIDRLFCQHKEKGTNYKSFALLIDGLEELMEVSHGYLLADENSGYLSGSSVKNDFLQNMVSNVFSNDPNSSNSKLQGEREVIIQSFKKAIDCSFDIWVWAQKNSHLKEEDAISGVDREFSESLSHLSYRYRFKTKILIEKLFNLEPLVVLEFLISRRKDSLTVTLTHVLDGNRPVLTLPHLMQNIVNKCNKSAVALFSTSSASRRISETSTTFSNLTSVDIMDFIIEYVNSLENAAIEDFYNEFLIFIREISQNYTHYESISFQVLELIAIISEKLSHSQFGQQKRTRKDVADGFIRYLNSVQSEDLILKAPASEEAIRCLIFISERLHFIVTEPIYGDRYNNCLSMIVSSSVAPILKSMKLEPKQWQLFMDLALCVAKGGAKVRNWKLLIHDIFNDPAKLSQLVRISPKWDQVMYHWSKYQENQDKLLNDLILAISQKGNTLTPTINPFQGWSDTEVSLKCKHMIQIAYLLAITPKNTYLLFFRPLMDQIQEYLFLTDAPLKASAFIMLRVIFLHFDMTHLADYWSVISYGLQTGLQAYYESLQIQEVIDSNLVLQLCKTLDLLLVLCPEDFSATNEWLFIIDTINCIYKTDPFMAIIDEVSESKCYAIGHAMDIQLAPEGDFRVPLLSTTRKIDSHLSLRTFFLNLSYSHYESMYGLKPLGLYECQEDVKADIITAMQQT</sequence>
<dbReference type="GeneID" id="28722180"/>
<dbReference type="InterPro" id="IPR056457">
    <property type="entry name" value="DOP1_C"/>
</dbReference>
<evidence type="ECO:0000256" key="2">
    <source>
        <dbReference type="ARBA" id="ARBA00022448"/>
    </source>
</evidence>
<evidence type="ECO:0000256" key="1">
    <source>
        <dbReference type="ARBA" id="ARBA00004395"/>
    </source>
</evidence>
<dbReference type="GO" id="GO:0006895">
    <property type="term" value="P:Golgi to endosome transport"/>
    <property type="evidence" value="ECO:0007669"/>
    <property type="project" value="InterPro"/>
</dbReference>
<evidence type="ECO:0000313" key="11">
    <source>
        <dbReference type="Proteomes" id="UP000243052"/>
    </source>
</evidence>
<keyword evidence="2" id="KW-0813">Transport</keyword>
<dbReference type="InterPro" id="IPR040314">
    <property type="entry name" value="DOP1"/>
</dbReference>
<dbReference type="RefSeq" id="XP_017985976.1">
    <property type="nucleotide sequence ID" value="XM_018130487.1"/>
</dbReference>
<dbReference type="Pfam" id="PF24598">
    <property type="entry name" value="DOP1_C"/>
    <property type="match status" value="1"/>
</dbReference>
<dbReference type="Pfam" id="PF04118">
    <property type="entry name" value="Dopey_N"/>
    <property type="match status" value="1"/>
</dbReference>
<comment type="subcellular location">
    <subcellularLocation>
        <location evidence="1">Golgi apparatus membrane</location>
        <topology evidence="1">Peripheral membrane protein</topology>
    </subcellularLocation>
</comment>
<dbReference type="InterPro" id="IPR007249">
    <property type="entry name" value="DOP1_N"/>
</dbReference>
<feature type="domain" description="DOP1-like middle TPR" evidence="8">
    <location>
        <begin position="364"/>
        <end position="546"/>
    </location>
</feature>
<dbReference type="EMBL" id="CP014242">
    <property type="protein sequence ID" value="AMD18980.1"/>
    <property type="molecule type" value="Genomic_DNA"/>
</dbReference>
<comment type="similarity">
    <text evidence="6">Belongs to the DOP1 family.</text>
</comment>
<dbReference type="GO" id="GO:0005802">
    <property type="term" value="C:trans-Golgi network"/>
    <property type="evidence" value="ECO:0007669"/>
    <property type="project" value="TreeGrafter"/>
</dbReference>
<dbReference type="GO" id="GO:0005768">
    <property type="term" value="C:endosome"/>
    <property type="evidence" value="ECO:0007669"/>
    <property type="project" value="TreeGrafter"/>
</dbReference>